<dbReference type="GO" id="GO:0005634">
    <property type="term" value="C:nucleus"/>
    <property type="evidence" value="ECO:0007669"/>
    <property type="project" value="UniProtKB-SubCell"/>
</dbReference>
<name>A0A834HFN8_RHOSS</name>
<evidence type="ECO:0000259" key="7">
    <source>
        <dbReference type="PROSITE" id="PS50969"/>
    </source>
</evidence>
<dbReference type="Pfam" id="PF03031">
    <property type="entry name" value="NIF"/>
    <property type="match status" value="1"/>
</dbReference>
<dbReference type="PANTHER" id="PTHR23081">
    <property type="entry name" value="RNA POLYMERASE II CTD PHOSPHATASE"/>
    <property type="match status" value="1"/>
</dbReference>
<dbReference type="SUPFAM" id="SSF56784">
    <property type="entry name" value="HAD-like"/>
    <property type="match status" value="1"/>
</dbReference>
<protein>
    <recommendedName>
        <fullName evidence="2">protein-serine/threonine phosphatase</fullName>
        <ecNumber evidence="2">3.1.3.16</ecNumber>
    </recommendedName>
</protein>
<dbReference type="Proteomes" id="UP000626092">
    <property type="component" value="Unassembled WGS sequence"/>
</dbReference>
<comment type="catalytic activity">
    <reaction evidence="5">
        <text>O-phospho-L-seryl-[protein] + H2O = L-seryl-[protein] + phosphate</text>
        <dbReference type="Rhea" id="RHEA:20629"/>
        <dbReference type="Rhea" id="RHEA-COMP:9863"/>
        <dbReference type="Rhea" id="RHEA-COMP:11604"/>
        <dbReference type="ChEBI" id="CHEBI:15377"/>
        <dbReference type="ChEBI" id="CHEBI:29999"/>
        <dbReference type="ChEBI" id="CHEBI:43474"/>
        <dbReference type="ChEBI" id="CHEBI:83421"/>
        <dbReference type="EC" id="3.1.3.16"/>
    </reaction>
</comment>
<keyword evidence="4" id="KW-0539">Nucleus</keyword>
<proteinExistence type="predicted"/>
<dbReference type="AlphaFoldDB" id="A0A834HFN8"/>
<keyword evidence="9" id="KW-1185">Reference proteome</keyword>
<dbReference type="EC" id="3.1.3.16" evidence="2"/>
<dbReference type="EMBL" id="WJXA01000001">
    <property type="protein sequence ID" value="KAF7153037.1"/>
    <property type="molecule type" value="Genomic_DNA"/>
</dbReference>
<sequence length="248" mass="28794">MWFNVQPIRFIGRAVNISPMYRDLLWVHKGTLLGKNEIARIRNKEWLNLLRRKKLYLLLDLDHTLLNLTQLQDVTPDEANSLRVDMLNNKDISNGKVETFRLDSMNMLTKLRPFVRTFLKEASKLFEMGIYTMGKRSYALQMGKLLDSGNVYFRFVIAQEDCTQRYQKGLDVVLVKESAVLILDDTEEKFCARMRLSTSDRFCYLFVGTLKYINLVILGMGKAQEEPDKDEKKQSLCFKLSSGQIASL</sequence>
<evidence type="ECO:0000313" key="8">
    <source>
        <dbReference type="EMBL" id="KAF7153037.1"/>
    </source>
</evidence>
<comment type="caution">
    <text evidence="8">The sequence shown here is derived from an EMBL/GenBank/DDBJ whole genome shotgun (WGS) entry which is preliminary data.</text>
</comment>
<dbReference type="InterPro" id="IPR036412">
    <property type="entry name" value="HAD-like_sf"/>
</dbReference>
<feature type="domain" description="FCP1 homology" evidence="7">
    <location>
        <begin position="50"/>
        <end position="227"/>
    </location>
</feature>
<evidence type="ECO:0000256" key="5">
    <source>
        <dbReference type="ARBA" id="ARBA00047761"/>
    </source>
</evidence>
<dbReference type="InterPro" id="IPR039189">
    <property type="entry name" value="Fcp1"/>
</dbReference>
<dbReference type="OrthoDB" id="10249888at2759"/>
<dbReference type="InterPro" id="IPR023214">
    <property type="entry name" value="HAD_sf"/>
</dbReference>
<evidence type="ECO:0000256" key="6">
    <source>
        <dbReference type="ARBA" id="ARBA00048336"/>
    </source>
</evidence>
<accession>A0A834HFN8</accession>
<evidence type="ECO:0000256" key="3">
    <source>
        <dbReference type="ARBA" id="ARBA00022801"/>
    </source>
</evidence>
<gene>
    <name evidence="8" type="ORF">RHSIM_Rhsim01G0067000</name>
</gene>
<dbReference type="GO" id="GO:0008420">
    <property type="term" value="F:RNA polymerase II CTD heptapeptide repeat phosphatase activity"/>
    <property type="evidence" value="ECO:0007669"/>
    <property type="project" value="InterPro"/>
</dbReference>
<evidence type="ECO:0000256" key="2">
    <source>
        <dbReference type="ARBA" id="ARBA00013081"/>
    </source>
</evidence>
<reference evidence="8" key="1">
    <citation type="submission" date="2019-11" db="EMBL/GenBank/DDBJ databases">
        <authorList>
            <person name="Liu Y."/>
            <person name="Hou J."/>
            <person name="Li T.-Q."/>
            <person name="Guan C.-H."/>
            <person name="Wu X."/>
            <person name="Wu H.-Z."/>
            <person name="Ling F."/>
            <person name="Zhang R."/>
            <person name="Shi X.-G."/>
            <person name="Ren J.-P."/>
            <person name="Chen E.-F."/>
            <person name="Sun J.-M."/>
        </authorList>
    </citation>
    <scope>NUCLEOTIDE SEQUENCE</scope>
    <source>
        <strain evidence="8">Adult_tree_wgs_1</strain>
        <tissue evidence="8">Leaves</tissue>
    </source>
</reference>
<dbReference type="InterPro" id="IPR004274">
    <property type="entry name" value="FCP1_dom"/>
</dbReference>
<dbReference type="CDD" id="cd07521">
    <property type="entry name" value="HAD_FCP1-like"/>
    <property type="match status" value="1"/>
</dbReference>
<comment type="subcellular location">
    <subcellularLocation>
        <location evidence="1">Nucleus</location>
    </subcellularLocation>
</comment>
<comment type="catalytic activity">
    <reaction evidence="6">
        <text>O-phospho-L-threonyl-[protein] + H2O = L-threonyl-[protein] + phosphate</text>
        <dbReference type="Rhea" id="RHEA:47004"/>
        <dbReference type="Rhea" id="RHEA-COMP:11060"/>
        <dbReference type="Rhea" id="RHEA-COMP:11605"/>
        <dbReference type="ChEBI" id="CHEBI:15377"/>
        <dbReference type="ChEBI" id="CHEBI:30013"/>
        <dbReference type="ChEBI" id="CHEBI:43474"/>
        <dbReference type="ChEBI" id="CHEBI:61977"/>
        <dbReference type="EC" id="3.1.3.16"/>
    </reaction>
</comment>
<dbReference type="PANTHER" id="PTHR23081:SF36">
    <property type="entry name" value="RNA POLYMERASE II SUBUNIT A C-TERMINAL DOMAIN PHOSPHATASE"/>
    <property type="match status" value="1"/>
</dbReference>
<organism evidence="8 9">
    <name type="scientific">Rhododendron simsii</name>
    <name type="common">Sims's rhododendron</name>
    <dbReference type="NCBI Taxonomy" id="118357"/>
    <lineage>
        <taxon>Eukaryota</taxon>
        <taxon>Viridiplantae</taxon>
        <taxon>Streptophyta</taxon>
        <taxon>Embryophyta</taxon>
        <taxon>Tracheophyta</taxon>
        <taxon>Spermatophyta</taxon>
        <taxon>Magnoliopsida</taxon>
        <taxon>eudicotyledons</taxon>
        <taxon>Gunneridae</taxon>
        <taxon>Pentapetalae</taxon>
        <taxon>asterids</taxon>
        <taxon>Ericales</taxon>
        <taxon>Ericaceae</taxon>
        <taxon>Ericoideae</taxon>
        <taxon>Rhodoreae</taxon>
        <taxon>Rhododendron</taxon>
    </lineage>
</organism>
<evidence type="ECO:0000256" key="4">
    <source>
        <dbReference type="ARBA" id="ARBA00023242"/>
    </source>
</evidence>
<keyword evidence="3" id="KW-0378">Hydrolase</keyword>
<dbReference type="SMART" id="SM00577">
    <property type="entry name" value="CPDc"/>
    <property type="match status" value="1"/>
</dbReference>
<dbReference type="PROSITE" id="PS50969">
    <property type="entry name" value="FCP1"/>
    <property type="match status" value="1"/>
</dbReference>
<dbReference type="Gene3D" id="3.40.50.1000">
    <property type="entry name" value="HAD superfamily/HAD-like"/>
    <property type="match status" value="1"/>
</dbReference>
<evidence type="ECO:0000256" key="1">
    <source>
        <dbReference type="ARBA" id="ARBA00004123"/>
    </source>
</evidence>
<evidence type="ECO:0000313" key="9">
    <source>
        <dbReference type="Proteomes" id="UP000626092"/>
    </source>
</evidence>